<feature type="transmembrane region" description="Helical" evidence="1">
    <location>
        <begin position="12"/>
        <end position="33"/>
    </location>
</feature>
<dbReference type="AlphaFoldDB" id="A0A7C4TIW5"/>
<gene>
    <name evidence="3" type="ORF">ENV60_09765</name>
</gene>
<dbReference type="InterPro" id="IPR000160">
    <property type="entry name" value="GGDEF_dom"/>
</dbReference>
<accession>A0A7C4TIW5</accession>
<dbReference type="FunFam" id="3.30.70.270:FF:000001">
    <property type="entry name" value="Diguanylate cyclase domain protein"/>
    <property type="match status" value="1"/>
</dbReference>
<dbReference type="PROSITE" id="PS50887">
    <property type="entry name" value="GGDEF"/>
    <property type="match status" value="1"/>
</dbReference>
<proteinExistence type="predicted"/>
<dbReference type="SUPFAM" id="SSF55073">
    <property type="entry name" value="Nucleotide cyclase"/>
    <property type="match status" value="1"/>
</dbReference>
<keyword evidence="1" id="KW-0812">Transmembrane</keyword>
<dbReference type="Gene3D" id="3.30.70.270">
    <property type="match status" value="1"/>
</dbReference>
<dbReference type="EMBL" id="DTGZ01000184">
    <property type="protein sequence ID" value="HGV98561.1"/>
    <property type="molecule type" value="Genomic_DNA"/>
</dbReference>
<reference evidence="3" key="1">
    <citation type="journal article" date="2020" name="mSystems">
        <title>Genome- and Community-Level Interaction Insights into Carbon Utilization and Element Cycling Functions of Hydrothermarchaeota in Hydrothermal Sediment.</title>
        <authorList>
            <person name="Zhou Z."/>
            <person name="Liu Y."/>
            <person name="Xu W."/>
            <person name="Pan J."/>
            <person name="Luo Z.H."/>
            <person name="Li M."/>
        </authorList>
    </citation>
    <scope>NUCLEOTIDE SEQUENCE [LARGE SCALE GENOMIC DNA]</scope>
    <source>
        <strain evidence="3">SpSt-774</strain>
    </source>
</reference>
<comment type="caution">
    <text evidence="3">The sequence shown here is derived from an EMBL/GenBank/DDBJ whole genome shotgun (WGS) entry which is preliminary data.</text>
</comment>
<organism evidence="3">
    <name type="scientific">candidate division WOR-3 bacterium</name>
    <dbReference type="NCBI Taxonomy" id="2052148"/>
    <lineage>
        <taxon>Bacteria</taxon>
        <taxon>Bacteria division WOR-3</taxon>
    </lineage>
</organism>
<dbReference type="InterPro" id="IPR029016">
    <property type="entry name" value="GAF-like_dom_sf"/>
</dbReference>
<dbReference type="InterPro" id="IPR029787">
    <property type="entry name" value="Nucleotide_cyclase"/>
</dbReference>
<dbReference type="Gene3D" id="3.30.450.40">
    <property type="match status" value="2"/>
</dbReference>
<feature type="transmembrane region" description="Helical" evidence="1">
    <location>
        <begin position="40"/>
        <end position="56"/>
    </location>
</feature>
<dbReference type="SUPFAM" id="SSF55781">
    <property type="entry name" value="GAF domain-like"/>
    <property type="match status" value="2"/>
</dbReference>
<dbReference type="GO" id="GO:0005886">
    <property type="term" value="C:plasma membrane"/>
    <property type="evidence" value="ECO:0007669"/>
    <property type="project" value="TreeGrafter"/>
</dbReference>
<keyword evidence="1" id="KW-0472">Membrane</keyword>
<dbReference type="Pfam" id="PF00990">
    <property type="entry name" value="GGDEF"/>
    <property type="match status" value="1"/>
</dbReference>
<dbReference type="Pfam" id="PF01590">
    <property type="entry name" value="GAF"/>
    <property type="match status" value="1"/>
</dbReference>
<dbReference type="CDD" id="cd01949">
    <property type="entry name" value="GGDEF"/>
    <property type="match status" value="1"/>
</dbReference>
<evidence type="ECO:0000256" key="1">
    <source>
        <dbReference type="SAM" id="Phobius"/>
    </source>
</evidence>
<sequence length="591" mass="67316">MGGIIANLGIQFTGALASPLFVIYFLTLPLVAYKESEKNYWLYGGIILGAEVVSSISKNNFFLFPILFLGIALFLVGYLNHQFTIQKESLKKSLMKYETRDKVFSPADFESKAIITSIRDIDRHPGIERPLLYYVKFVHNIFNAYTTVIFALEDDHLVLIQGFSHSELFQPNVVIKITHGLYRQIIAERKLVLIKEFSQDPAELGYYRGELKIASVIMAPILILDKIEGLLVIDRTDNPFTDEEKILFEDATKGAGYLIAVLRLYEKERYEALYLSAIAELAKKFQSGLELKTIIKDTIKTFKAFLNIDDLSIAAVNELNNQGIVLESTYLKENTKFSLDEGLVGLVAKHKNYILKEDLSIGNLTILKKGERRLQGSFLGIPVKNDQGILGVVWLEDHRKKRFGEDDVRALNLFSSQLVLAWQRAMLYERVKELSLRDGLTGLYNHRHFQEILEEELRNNRELVLIMFDIDYFKKINDTYGHQAGDEVLKFIGNLISQTGIGARYGGEEFAIILPGYNLKRGIEIAVRLKDHINKSEVKFNQLRIKFSISIGLAHYPNDAKTRIELIEKADRALYSAKETGRDKVVIAKSL</sequence>
<dbReference type="PANTHER" id="PTHR45138">
    <property type="entry name" value="REGULATORY COMPONENTS OF SENSORY TRANSDUCTION SYSTEM"/>
    <property type="match status" value="1"/>
</dbReference>
<feature type="transmembrane region" description="Helical" evidence="1">
    <location>
        <begin position="62"/>
        <end position="81"/>
    </location>
</feature>
<dbReference type="PANTHER" id="PTHR45138:SF9">
    <property type="entry name" value="DIGUANYLATE CYCLASE DGCM-RELATED"/>
    <property type="match status" value="1"/>
</dbReference>
<evidence type="ECO:0000313" key="3">
    <source>
        <dbReference type="EMBL" id="HGV98561.1"/>
    </source>
</evidence>
<dbReference type="InterPro" id="IPR050469">
    <property type="entry name" value="Diguanylate_Cyclase"/>
</dbReference>
<feature type="domain" description="GGDEF" evidence="2">
    <location>
        <begin position="461"/>
        <end position="590"/>
    </location>
</feature>
<dbReference type="GO" id="GO:0043709">
    <property type="term" value="P:cell adhesion involved in single-species biofilm formation"/>
    <property type="evidence" value="ECO:0007669"/>
    <property type="project" value="TreeGrafter"/>
</dbReference>
<dbReference type="SMART" id="SM00065">
    <property type="entry name" value="GAF"/>
    <property type="match status" value="2"/>
</dbReference>
<dbReference type="NCBIfam" id="TIGR00254">
    <property type="entry name" value="GGDEF"/>
    <property type="match status" value="1"/>
</dbReference>
<dbReference type="InterPro" id="IPR003018">
    <property type="entry name" value="GAF"/>
</dbReference>
<keyword evidence="1" id="KW-1133">Transmembrane helix</keyword>
<dbReference type="InterPro" id="IPR043128">
    <property type="entry name" value="Rev_trsase/Diguanyl_cyclase"/>
</dbReference>
<dbReference type="SMART" id="SM00267">
    <property type="entry name" value="GGDEF"/>
    <property type="match status" value="1"/>
</dbReference>
<protein>
    <submittedName>
        <fullName evidence="3">Diguanylate cyclase</fullName>
    </submittedName>
</protein>
<dbReference type="GO" id="GO:0052621">
    <property type="term" value="F:diguanylate cyclase activity"/>
    <property type="evidence" value="ECO:0007669"/>
    <property type="project" value="TreeGrafter"/>
</dbReference>
<evidence type="ECO:0000259" key="2">
    <source>
        <dbReference type="PROSITE" id="PS50887"/>
    </source>
</evidence>
<dbReference type="GO" id="GO:1902201">
    <property type="term" value="P:negative regulation of bacterial-type flagellum-dependent cell motility"/>
    <property type="evidence" value="ECO:0007669"/>
    <property type="project" value="TreeGrafter"/>
</dbReference>
<name>A0A7C4TIW5_UNCW3</name>